<evidence type="ECO:0000313" key="1">
    <source>
        <dbReference type="EMBL" id="KAG0321651.1"/>
    </source>
</evidence>
<dbReference type="SUPFAM" id="SSF56399">
    <property type="entry name" value="ADP-ribosylation"/>
    <property type="match status" value="1"/>
</dbReference>
<dbReference type="Gene3D" id="3.20.170.20">
    <property type="entry name" value="Protein of unknown function DUF952"/>
    <property type="match status" value="1"/>
</dbReference>
<dbReference type="EMBL" id="JAAAIP010000236">
    <property type="protein sequence ID" value="KAG0321651.1"/>
    <property type="molecule type" value="Genomic_DNA"/>
</dbReference>
<reference evidence="1" key="1">
    <citation type="journal article" date="2020" name="Fungal Divers.">
        <title>Resolving the Mortierellaceae phylogeny through synthesis of multi-gene phylogenetics and phylogenomics.</title>
        <authorList>
            <person name="Vandepol N."/>
            <person name="Liber J."/>
            <person name="Desiro A."/>
            <person name="Na H."/>
            <person name="Kennedy M."/>
            <person name="Barry K."/>
            <person name="Grigoriev I.V."/>
            <person name="Miller A.N."/>
            <person name="O'Donnell K."/>
            <person name="Stajich J.E."/>
            <person name="Bonito G."/>
        </authorList>
    </citation>
    <scope>NUCLEOTIDE SEQUENCE</scope>
    <source>
        <strain evidence="1">REB-010B</strain>
    </source>
</reference>
<comment type="caution">
    <text evidence="1">The sequence shown here is derived from an EMBL/GenBank/DDBJ whole genome shotgun (WGS) entry which is preliminary data.</text>
</comment>
<evidence type="ECO:0000313" key="2">
    <source>
        <dbReference type="Proteomes" id="UP000738325"/>
    </source>
</evidence>
<keyword evidence="2" id="KW-1185">Reference proteome</keyword>
<name>A0A9P6UVY8_9FUNG</name>
<protein>
    <recommendedName>
        <fullName evidence="3">DUF952 domain-containing protein</fullName>
    </recommendedName>
</protein>
<evidence type="ECO:0008006" key="3">
    <source>
        <dbReference type="Google" id="ProtNLM"/>
    </source>
</evidence>
<dbReference type="OrthoDB" id="3335358at2759"/>
<dbReference type="Proteomes" id="UP000738325">
    <property type="component" value="Unassembled WGS sequence"/>
</dbReference>
<accession>A0A9P6UVY8</accession>
<organism evidence="1 2">
    <name type="scientific">Dissophora globulifera</name>
    <dbReference type="NCBI Taxonomy" id="979702"/>
    <lineage>
        <taxon>Eukaryota</taxon>
        <taxon>Fungi</taxon>
        <taxon>Fungi incertae sedis</taxon>
        <taxon>Mucoromycota</taxon>
        <taxon>Mortierellomycotina</taxon>
        <taxon>Mortierellomycetes</taxon>
        <taxon>Mortierellales</taxon>
        <taxon>Mortierellaceae</taxon>
        <taxon>Dissophora</taxon>
    </lineage>
</organism>
<gene>
    <name evidence="1" type="ORF">BGZ99_003775</name>
</gene>
<dbReference type="Pfam" id="PF06108">
    <property type="entry name" value="DUF952"/>
    <property type="match status" value="1"/>
</dbReference>
<dbReference type="PANTHER" id="PTHR34129">
    <property type="entry name" value="BLR1139 PROTEIN"/>
    <property type="match status" value="1"/>
</dbReference>
<dbReference type="AlphaFoldDB" id="A0A9P6UVY8"/>
<dbReference type="InterPro" id="IPR009297">
    <property type="entry name" value="DUF952"/>
</dbReference>
<dbReference type="PANTHER" id="PTHR34129:SF1">
    <property type="entry name" value="DUF952 DOMAIN-CONTAINING PROTEIN"/>
    <property type="match status" value="1"/>
</dbReference>
<proteinExistence type="predicted"/>
<sequence>MAQSLAPNVAPEFVYKLISPAAAFNPADRVLPLSALDKADGFYHLSTIAQVPATANRYFPKSKFSDLLVLKLRFAGIEPQVKWEAPKGEHTTDPIRIFPHVYGDLLQEHVVGAILLDWDEQQAQWDFSAGWEDRLQR</sequence>